<proteinExistence type="predicted"/>
<organism evidence="1 2">
    <name type="scientific">Vibrio harveyi</name>
    <name type="common">Beneckea harveyi</name>
    <dbReference type="NCBI Taxonomy" id="669"/>
    <lineage>
        <taxon>Bacteria</taxon>
        <taxon>Pseudomonadati</taxon>
        <taxon>Pseudomonadota</taxon>
        <taxon>Gammaproteobacteria</taxon>
        <taxon>Vibrionales</taxon>
        <taxon>Vibrionaceae</taxon>
        <taxon>Vibrio</taxon>
    </lineage>
</organism>
<sequence length="11" mass="1275">MIPKRAQTRSS</sequence>
<dbReference type="EMBL" id="AJSR01002888">
    <property type="protein sequence ID" value="EKM23995.1"/>
    <property type="molecule type" value="Genomic_DNA"/>
</dbReference>
<name>A0A454CMF3_VIBHA</name>
<feature type="non-terminal residue" evidence="1">
    <location>
        <position position="11"/>
    </location>
</feature>
<comment type="caution">
    <text evidence="1">The sequence shown here is derived from an EMBL/GenBank/DDBJ whole genome shotgun (WGS) entry which is preliminary data.</text>
</comment>
<protein>
    <submittedName>
        <fullName evidence="1">Uncharacterized protein</fullName>
    </submittedName>
</protein>
<evidence type="ECO:0000313" key="1">
    <source>
        <dbReference type="EMBL" id="EKM23995.1"/>
    </source>
</evidence>
<gene>
    <name evidence="1" type="ORF">VCHENC02_0430A</name>
</gene>
<dbReference type="Proteomes" id="UP000008367">
    <property type="component" value="Unassembled WGS sequence"/>
</dbReference>
<evidence type="ECO:0000313" key="2">
    <source>
        <dbReference type="Proteomes" id="UP000008367"/>
    </source>
</evidence>
<reference evidence="1 2" key="1">
    <citation type="submission" date="2012-10" db="EMBL/GenBank/DDBJ databases">
        <title>Genome sequence of Vibrio Cholerae HENC-02.</title>
        <authorList>
            <person name="Eppinger M."/>
            <person name="Hasan N.A."/>
            <person name="Sengamalay N."/>
            <person name="Hine E."/>
            <person name="Su Q."/>
            <person name="Daugherty S.C."/>
            <person name="Young S."/>
            <person name="Sadzewicz L."/>
            <person name="Tallon L."/>
            <person name="Cebula T.A."/>
            <person name="Ravel J."/>
            <person name="Colwell R.R."/>
        </authorList>
    </citation>
    <scope>NUCLEOTIDE SEQUENCE [LARGE SCALE GENOMIC DNA]</scope>
    <source>
        <strain evidence="1 2">HENC-02</strain>
    </source>
</reference>
<accession>A0A454CMF3</accession>